<dbReference type="InterPro" id="IPR018060">
    <property type="entry name" value="HTH_AraC"/>
</dbReference>
<dbReference type="GO" id="GO:0043565">
    <property type="term" value="F:sequence-specific DNA binding"/>
    <property type="evidence" value="ECO:0007669"/>
    <property type="project" value="InterPro"/>
</dbReference>
<evidence type="ECO:0000313" key="6">
    <source>
        <dbReference type="EMBL" id="GGD50868.1"/>
    </source>
</evidence>
<dbReference type="PROSITE" id="PS01124">
    <property type="entry name" value="HTH_ARAC_FAMILY_2"/>
    <property type="match status" value="1"/>
</dbReference>
<reference evidence="6" key="1">
    <citation type="journal article" date="2014" name="Int. J. Syst. Evol. Microbiol.">
        <title>Complete genome sequence of Corynebacterium casei LMG S-19264T (=DSM 44701T), isolated from a smear-ripened cheese.</title>
        <authorList>
            <consortium name="US DOE Joint Genome Institute (JGI-PGF)"/>
            <person name="Walter F."/>
            <person name="Albersmeier A."/>
            <person name="Kalinowski J."/>
            <person name="Ruckert C."/>
        </authorList>
    </citation>
    <scope>NUCLEOTIDE SEQUENCE</scope>
    <source>
        <strain evidence="6">CGMCC 1.15178</strain>
    </source>
</reference>
<dbReference type="PANTHER" id="PTHR43280">
    <property type="entry name" value="ARAC-FAMILY TRANSCRIPTIONAL REGULATOR"/>
    <property type="match status" value="1"/>
</dbReference>
<keyword evidence="4" id="KW-1133">Transmembrane helix</keyword>
<gene>
    <name evidence="6" type="ORF">GCM10010911_05500</name>
</gene>
<keyword evidence="7" id="KW-1185">Reference proteome</keyword>
<dbReference type="Gene3D" id="1.10.10.60">
    <property type="entry name" value="Homeodomain-like"/>
    <property type="match status" value="2"/>
</dbReference>
<dbReference type="AlphaFoldDB" id="A0A916YLU9"/>
<dbReference type="GO" id="GO:0003700">
    <property type="term" value="F:DNA-binding transcription factor activity"/>
    <property type="evidence" value="ECO:0007669"/>
    <property type="project" value="InterPro"/>
</dbReference>
<proteinExistence type="predicted"/>
<evidence type="ECO:0000313" key="7">
    <source>
        <dbReference type="Proteomes" id="UP000612456"/>
    </source>
</evidence>
<dbReference type="Pfam" id="PF17853">
    <property type="entry name" value="GGDEF_2"/>
    <property type="match status" value="1"/>
</dbReference>
<dbReference type="PROSITE" id="PS00041">
    <property type="entry name" value="HTH_ARAC_FAMILY_1"/>
    <property type="match status" value="1"/>
</dbReference>
<accession>A0A916YLU9</accession>
<sequence length="794" mass="90432">MLHKLIRVSKGRNFLIKLVTHTLLVSVVPLLLLSFLFYQNTKSTMKAELQAANLASLNQSVHAMELVIDQIGNSFMQFISDSTYRDYAQFPRGEYYERLTGAFHAEDMPGLQKYLTSKAKLSFNIDNLRMSSNFIDSVYMFDHAKNMMLTQSDLQYPADRFYDKDWDLGLSEKSYTYPIIMDVRDAVKSNGTHKQVIPIVFRSSYEGNYVVFNLDAQLVYDNLVKKLDGKQSGSFSVYSKGSKLMLYDRADQLIVQADEELQKSRLFDGSTEAVEIRLDNYRLMATLSNSSILGWTFVNVTDLDVLYTSINNLRSIMVTIGTLLFVATALLAFLTSRDIYNPIRHLLHFVISNHSPVSTTTGRNQLGELKTIRNGLVEAYEGRKSLQVRLKESLPAYREKFLHTLIKNGTYTKEEISERINFLDIDLELQDITLLLIMVEDPKGRQTGVEKYSMNKLRAADMIERQIIGSGEHRSVLVELNEEMFALLLNCREDEFADIFTIAEHVQTGIHSETGLRCSIGIGSYCREITDLMITYEEAVEALGYRDMTGQGDIVYIEDIRPENGKSSQYPKDKEDLLKHCIKIGDKSEALLVLDNLIDQSVQGQGGKTQFRQMQQSLMRLLVGLMDTAGQYGLDLQKTMRAKNNMYLELLQKGDLDGIRAWFASIVSMMIESIGEAHQEKTNRHVQEVLAMIEEDCGDTISLSLIAERLGLNPSYLSRSFKEKTGQTFLVYLTAARIEKSKVMLIQSDLKVKDICERVGYVKVNHFIKLFKERTGTTPGEFRKMYVQTAEIEA</sequence>
<keyword evidence="3" id="KW-0804">Transcription</keyword>
<reference evidence="6" key="2">
    <citation type="submission" date="2020-09" db="EMBL/GenBank/DDBJ databases">
        <authorList>
            <person name="Sun Q."/>
            <person name="Zhou Y."/>
        </authorList>
    </citation>
    <scope>NUCLEOTIDE SEQUENCE</scope>
    <source>
        <strain evidence="6">CGMCC 1.15178</strain>
    </source>
</reference>
<dbReference type="Pfam" id="PF12833">
    <property type="entry name" value="HTH_18"/>
    <property type="match status" value="1"/>
</dbReference>
<dbReference type="Proteomes" id="UP000612456">
    <property type="component" value="Unassembled WGS sequence"/>
</dbReference>
<evidence type="ECO:0000256" key="4">
    <source>
        <dbReference type="SAM" id="Phobius"/>
    </source>
</evidence>
<dbReference type="SUPFAM" id="SSF46689">
    <property type="entry name" value="Homeodomain-like"/>
    <property type="match status" value="2"/>
</dbReference>
<dbReference type="RefSeq" id="WP_188988875.1">
    <property type="nucleotide sequence ID" value="NZ_BMHP01000001.1"/>
</dbReference>
<feature type="transmembrane region" description="Helical" evidence="4">
    <location>
        <begin position="316"/>
        <end position="334"/>
    </location>
</feature>
<evidence type="ECO:0000256" key="1">
    <source>
        <dbReference type="ARBA" id="ARBA00023015"/>
    </source>
</evidence>
<evidence type="ECO:0000256" key="2">
    <source>
        <dbReference type="ARBA" id="ARBA00023125"/>
    </source>
</evidence>
<keyword evidence="2" id="KW-0238">DNA-binding</keyword>
<feature type="domain" description="HTH araC/xylS-type" evidence="5">
    <location>
        <begin position="687"/>
        <end position="785"/>
    </location>
</feature>
<dbReference type="SMART" id="SM00342">
    <property type="entry name" value="HTH_ARAC"/>
    <property type="match status" value="1"/>
</dbReference>
<comment type="caution">
    <text evidence="6">The sequence shown here is derived from an EMBL/GenBank/DDBJ whole genome shotgun (WGS) entry which is preliminary data.</text>
</comment>
<name>A0A916YLU9_9BACL</name>
<keyword evidence="4" id="KW-0812">Transmembrane</keyword>
<protein>
    <recommendedName>
        <fullName evidence="5">HTH araC/xylS-type domain-containing protein</fullName>
    </recommendedName>
</protein>
<organism evidence="6 7">
    <name type="scientific">Paenibacillus nasutitermitis</name>
    <dbReference type="NCBI Taxonomy" id="1652958"/>
    <lineage>
        <taxon>Bacteria</taxon>
        <taxon>Bacillati</taxon>
        <taxon>Bacillota</taxon>
        <taxon>Bacilli</taxon>
        <taxon>Bacillales</taxon>
        <taxon>Paenibacillaceae</taxon>
        <taxon>Paenibacillus</taxon>
    </lineage>
</organism>
<keyword evidence="1" id="KW-0805">Transcription regulation</keyword>
<evidence type="ECO:0000259" key="5">
    <source>
        <dbReference type="PROSITE" id="PS01124"/>
    </source>
</evidence>
<dbReference type="InterPro" id="IPR018062">
    <property type="entry name" value="HTH_AraC-typ_CS"/>
</dbReference>
<dbReference type="EMBL" id="BMHP01000001">
    <property type="protein sequence ID" value="GGD50868.1"/>
    <property type="molecule type" value="Genomic_DNA"/>
</dbReference>
<dbReference type="PANTHER" id="PTHR43280:SF28">
    <property type="entry name" value="HTH-TYPE TRANSCRIPTIONAL ACTIVATOR RHAS"/>
    <property type="match status" value="1"/>
</dbReference>
<dbReference type="InterPro" id="IPR041522">
    <property type="entry name" value="CdaR_GGDEF"/>
</dbReference>
<dbReference type="InterPro" id="IPR009057">
    <property type="entry name" value="Homeodomain-like_sf"/>
</dbReference>
<evidence type="ECO:0000256" key="3">
    <source>
        <dbReference type="ARBA" id="ARBA00023163"/>
    </source>
</evidence>
<feature type="transmembrane region" description="Helical" evidence="4">
    <location>
        <begin position="14"/>
        <end position="38"/>
    </location>
</feature>
<keyword evidence="4" id="KW-0472">Membrane</keyword>